<dbReference type="Gene3D" id="3.40.50.300">
    <property type="entry name" value="P-loop containing nucleotide triphosphate hydrolases"/>
    <property type="match status" value="1"/>
</dbReference>
<accession>A0A8H6X5T3</accession>
<dbReference type="AlphaFoldDB" id="A0A8H6X5T3"/>
<evidence type="ECO:0000313" key="5">
    <source>
        <dbReference type="Proteomes" id="UP000623467"/>
    </source>
</evidence>
<feature type="domain" description="NACHT" evidence="3">
    <location>
        <begin position="219"/>
        <end position="367"/>
    </location>
</feature>
<evidence type="ECO:0000259" key="3">
    <source>
        <dbReference type="PROSITE" id="PS50837"/>
    </source>
</evidence>
<sequence>MNILENILPVLRVAQAATAGNPIPGLEGAISGVIALAEMVLTMKGNMADLPELDKRLKHLADIDPVGCSNNLKQRLDMLKDNLKTITGRLISLEKKSKFKQWLKSKEYEKEIQDMKASIASHIQDFTFHNSISIKILVDQMSTKVEKIHKLVQDMAPEVRDVNKTVKSDHIEQTLAKIKYVSARYNAPNTPDKCMQGTRIDIIQDIIAHLTAPPDPSQQIVMLSGSAGTGKSTIAKTVASILAEEKHILAASFFFSQNYAERQEIKGLPLTLAYQLADYDADFKDILVKFLDKDHTGILDADPQVQFYKLVVDLLAQIPTSEKLWVICLDALDECGQDRGQMFLQWLSDNITKIPGHVRFFLTGRPNVPSYLKYDVLHSLIHGIILDDIDKETVGKDIRRYLEQSLDGNSWMPRYPSWKPEVHDVDKITRFCEA</sequence>
<dbReference type="EMBL" id="JACAZH010000046">
    <property type="protein sequence ID" value="KAF7334754.1"/>
    <property type="molecule type" value="Genomic_DNA"/>
</dbReference>
<dbReference type="OrthoDB" id="3266532at2759"/>
<protein>
    <submittedName>
        <fullName evidence="4">WD-REPEATS-REGION domain-containing protein</fullName>
    </submittedName>
</protein>
<organism evidence="4 5">
    <name type="scientific">Mycena sanguinolenta</name>
    <dbReference type="NCBI Taxonomy" id="230812"/>
    <lineage>
        <taxon>Eukaryota</taxon>
        <taxon>Fungi</taxon>
        <taxon>Dikarya</taxon>
        <taxon>Basidiomycota</taxon>
        <taxon>Agaricomycotina</taxon>
        <taxon>Agaricomycetes</taxon>
        <taxon>Agaricomycetidae</taxon>
        <taxon>Agaricales</taxon>
        <taxon>Marasmiineae</taxon>
        <taxon>Mycenaceae</taxon>
        <taxon>Mycena</taxon>
    </lineage>
</organism>
<dbReference type="PANTHER" id="PTHR10039">
    <property type="entry name" value="AMELOGENIN"/>
    <property type="match status" value="1"/>
</dbReference>
<dbReference type="CDD" id="cd21037">
    <property type="entry name" value="MLKL_NTD"/>
    <property type="match status" value="1"/>
</dbReference>
<dbReference type="InterPro" id="IPR056884">
    <property type="entry name" value="NPHP3-like_N"/>
</dbReference>
<dbReference type="InterPro" id="IPR027417">
    <property type="entry name" value="P-loop_NTPase"/>
</dbReference>
<reference evidence="4" key="1">
    <citation type="submission" date="2020-05" db="EMBL/GenBank/DDBJ databases">
        <title>Mycena genomes resolve the evolution of fungal bioluminescence.</title>
        <authorList>
            <person name="Tsai I.J."/>
        </authorList>
    </citation>
    <scope>NUCLEOTIDE SEQUENCE</scope>
    <source>
        <strain evidence="4">160909Yilan</strain>
    </source>
</reference>
<keyword evidence="2" id="KW-0175">Coiled coil</keyword>
<evidence type="ECO:0000256" key="1">
    <source>
        <dbReference type="ARBA" id="ARBA00022737"/>
    </source>
</evidence>
<proteinExistence type="predicted"/>
<dbReference type="Pfam" id="PF24883">
    <property type="entry name" value="NPHP3_N"/>
    <property type="match status" value="1"/>
</dbReference>
<dbReference type="Proteomes" id="UP000623467">
    <property type="component" value="Unassembled WGS sequence"/>
</dbReference>
<keyword evidence="5" id="KW-1185">Reference proteome</keyword>
<dbReference type="PANTHER" id="PTHR10039:SF17">
    <property type="entry name" value="FUNGAL STAND N-TERMINAL GOODBYE DOMAIN-CONTAINING PROTEIN-RELATED"/>
    <property type="match status" value="1"/>
</dbReference>
<keyword evidence="1" id="KW-0677">Repeat</keyword>
<dbReference type="PROSITE" id="PS50837">
    <property type="entry name" value="NACHT"/>
    <property type="match status" value="1"/>
</dbReference>
<feature type="coiled-coil region" evidence="2">
    <location>
        <begin position="69"/>
        <end position="125"/>
    </location>
</feature>
<evidence type="ECO:0000313" key="4">
    <source>
        <dbReference type="EMBL" id="KAF7334754.1"/>
    </source>
</evidence>
<name>A0A8H6X5T3_9AGAR</name>
<dbReference type="InterPro" id="IPR059179">
    <property type="entry name" value="MLKL-like_MCAfunc"/>
</dbReference>
<dbReference type="InterPro" id="IPR007111">
    <property type="entry name" value="NACHT_NTPase"/>
</dbReference>
<comment type="caution">
    <text evidence="4">The sequence shown here is derived from an EMBL/GenBank/DDBJ whole genome shotgun (WGS) entry which is preliminary data.</text>
</comment>
<evidence type="ECO:0000256" key="2">
    <source>
        <dbReference type="SAM" id="Coils"/>
    </source>
</evidence>
<dbReference type="SUPFAM" id="SSF52540">
    <property type="entry name" value="P-loop containing nucleoside triphosphate hydrolases"/>
    <property type="match status" value="1"/>
</dbReference>
<gene>
    <name evidence="4" type="ORF">MSAN_02373900</name>
</gene>